<reference evidence="1 2" key="1">
    <citation type="submission" date="2015-01" db="EMBL/GenBank/DDBJ databases">
        <authorList>
            <person name="Xiang T."/>
            <person name="Song Y."/>
            <person name="Huang L."/>
            <person name="Wang B."/>
            <person name="Wu P."/>
        </authorList>
    </citation>
    <scope>NUCLEOTIDE SEQUENCE [LARGE SCALE GENOMIC DNA]</scope>
    <source>
        <strain evidence="1 2">Cc12</strain>
    </source>
</reference>
<accession>A0A0B7H4P1</accession>
<dbReference type="EMBL" id="CDOE01000016">
    <property type="protein sequence ID" value="CEN32887.1"/>
    <property type="molecule type" value="Genomic_DNA"/>
</dbReference>
<proteinExistence type="predicted"/>
<dbReference type="AlphaFoldDB" id="A0A0B7H4P1"/>
<name>A0A0B7H4P1_9FLAO</name>
<evidence type="ECO:0000313" key="2">
    <source>
        <dbReference type="Proteomes" id="UP000044026"/>
    </source>
</evidence>
<organism evidence="1 2">
    <name type="scientific">Capnocytophaga canimorsus</name>
    <dbReference type="NCBI Taxonomy" id="28188"/>
    <lineage>
        <taxon>Bacteria</taxon>
        <taxon>Pseudomonadati</taxon>
        <taxon>Bacteroidota</taxon>
        <taxon>Flavobacteriia</taxon>
        <taxon>Flavobacteriales</taxon>
        <taxon>Flavobacteriaceae</taxon>
        <taxon>Capnocytophaga</taxon>
    </lineage>
</organism>
<evidence type="ECO:0000313" key="1">
    <source>
        <dbReference type="EMBL" id="CEN32887.1"/>
    </source>
</evidence>
<protein>
    <submittedName>
        <fullName evidence="1">Uncharacterized protein</fullName>
    </submittedName>
</protein>
<gene>
    <name evidence="1" type="ORF">CCAN12_230012</name>
</gene>
<dbReference type="GeneID" id="69581466"/>
<sequence length="53" mass="6309">MKTSYLRVGTIYYKLIERPQISGDKITSLVKWSRETIIQDHGRSYTRIYSENL</sequence>
<dbReference type="Proteomes" id="UP000044026">
    <property type="component" value="Unassembled WGS sequence"/>
</dbReference>
<dbReference type="RefSeq" id="WP_156124793.1">
    <property type="nucleotide sequence ID" value="NZ_CP022382.1"/>
</dbReference>